<feature type="binding site" evidence="14">
    <location>
        <position position="88"/>
    </location>
    <ligand>
        <name>Fe cation</name>
        <dbReference type="ChEBI" id="CHEBI:24875"/>
    </ligand>
</feature>
<dbReference type="Proteomes" id="UP000253831">
    <property type="component" value="Unassembled WGS sequence"/>
</dbReference>
<dbReference type="NCBIfam" id="NF006999">
    <property type="entry name" value="PRK09462.1"/>
    <property type="match status" value="1"/>
</dbReference>
<organism evidence="16 17">
    <name type="scientific">Candidatus Accumulibacter meliphilus</name>
    <dbReference type="NCBI Taxonomy" id="2211374"/>
    <lineage>
        <taxon>Bacteria</taxon>
        <taxon>Pseudomonadati</taxon>
        <taxon>Pseudomonadota</taxon>
        <taxon>Betaproteobacteria</taxon>
        <taxon>Candidatus Accumulibacter</taxon>
    </lineage>
</organism>
<feature type="binding site" evidence="13">
    <location>
        <position position="95"/>
    </location>
    <ligand>
        <name>Zn(2+)</name>
        <dbReference type="ChEBI" id="CHEBI:29105"/>
    </ligand>
</feature>
<dbReference type="InterPro" id="IPR002481">
    <property type="entry name" value="FUR"/>
</dbReference>
<feature type="binding site" evidence="13">
    <location>
        <position position="137"/>
    </location>
    <ligand>
        <name>Zn(2+)</name>
        <dbReference type="ChEBI" id="CHEBI:29105"/>
    </ligand>
</feature>
<evidence type="ECO:0000256" key="7">
    <source>
        <dbReference type="ARBA" id="ARBA00022723"/>
    </source>
</evidence>
<comment type="cofactor">
    <cofactor evidence="14">
        <name>Mn(2+)</name>
        <dbReference type="ChEBI" id="CHEBI:29035"/>
    </cofactor>
    <cofactor evidence="14">
        <name>Fe(2+)</name>
        <dbReference type="ChEBI" id="CHEBI:29033"/>
    </cofactor>
    <text evidence="14">Binds 1 Mn(2+) or Fe(2+) ion per subunit.</text>
</comment>
<feature type="binding site" evidence="14">
    <location>
        <position position="107"/>
    </location>
    <ligand>
        <name>Fe cation</name>
        <dbReference type="ChEBI" id="CHEBI:24875"/>
    </ligand>
</feature>
<comment type="subunit">
    <text evidence="3 15">Homodimer.</text>
</comment>
<evidence type="ECO:0000256" key="3">
    <source>
        <dbReference type="ARBA" id="ARBA00011738"/>
    </source>
</evidence>
<dbReference type="GO" id="GO:0032993">
    <property type="term" value="C:protein-DNA complex"/>
    <property type="evidence" value="ECO:0007669"/>
    <property type="project" value="UniProtKB-ARBA"/>
</dbReference>
<dbReference type="Gene3D" id="3.30.1490.190">
    <property type="match status" value="1"/>
</dbReference>
<evidence type="ECO:0000256" key="2">
    <source>
        <dbReference type="ARBA" id="ARBA00007957"/>
    </source>
</evidence>
<dbReference type="FunFam" id="1.10.10.10:FF:000007">
    <property type="entry name" value="Ferric uptake regulation protein"/>
    <property type="match status" value="1"/>
</dbReference>
<evidence type="ECO:0000256" key="6">
    <source>
        <dbReference type="ARBA" id="ARBA00022491"/>
    </source>
</evidence>
<dbReference type="CDD" id="cd07153">
    <property type="entry name" value="Fur_like"/>
    <property type="match status" value="1"/>
</dbReference>
<dbReference type="EMBL" id="QPGA01000001">
    <property type="protein sequence ID" value="RDE52269.1"/>
    <property type="molecule type" value="Genomic_DNA"/>
</dbReference>
<dbReference type="GO" id="GO:1900705">
    <property type="term" value="P:negative regulation of siderophore biosynthetic process"/>
    <property type="evidence" value="ECO:0007669"/>
    <property type="project" value="TreeGrafter"/>
</dbReference>
<evidence type="ECO:0000256" key="12">
    <source>
        <dbReference type="ARBA" id="ARBA00023163"/>
    </source>
</evidence>
<comment type="similarity">
    <text evidence="2 15">Belongs to the Fur family.</text>
</comment>
<proteinExistence type="inferred from homology"/>
<dbReference type="GO" id="GO:0045892">
    <property type="term" value="P:negative regulation of DNA-templated transcription"/>
    <property type="evidence" value="ECO:0007669"/>
    <property type="project" value="TreeGrafter"/>
</dbReference>
<dbReference type="SUPFAM" id="SSF46785">
    <property type="entry name" value="Winged helix' DNA-binding domain"/>
    <property type="match status" value="1"/>
</dbReference>
<keyword evidence="7 13" id="KW-0479">Metal-binding</keyword>
<name>A0A369XV34_9PROT</name>
<evidence type="ECO:0000256" key="10">
    <source>
        <dbReference type="ARBA" id="ARBA00023015"/>
    </source>
</evidence>
<dbReference type="GO" id="GO:0000976">
    <property type="term" value="F:transcription cis-regulatory region binding"/>
    <property type="evidence" value="ECO:0007669"/>
    <property type="project" value="UniProtKB-ARBA"/>
</dbReference>
<dbReference type="InterPro" id="IPR036390">
    <property type="entry name" value="WH_DNA-bd_sf"/>
</dbReference>
<protein>
    <recommendedName>
        <fullName evidence="4 15">Ferric uptake regulation protein</fullName>
    </recommendedName>
</protein>
<gene>
    <name evidence="15" type="primary">fur</name>
    <name evidence="16" type="ORF">DVS81_00395</name>
</gene>
<reference evidence="16 17" key="1">
    <citation type="submission" date="2018-05" db="EMBL/GenBank/DDBJ databases">
        <title>Integrated omic analyses show evidence that a Ca. Accumulibacter phosphatis strain performs denitrification under micro-aerobic conditions.</title>
        <authorList>
            <person name="Camejo P.Y."/>
            <person name="Katherine M.D."/>
            <person name="Daniel N.R."/>
        </authorList>
    </citation>
    <scope>NUCLEOTIDE SEQUENCE [LARGE SCALE GENOMIC DNA]</scope>
    <source>
        <strain evidence="16">UW-LDO-IC</strain>
    </source>
</reference>
<sequence length="157" mass="17849">MSNSDNLKSMGLKATLPRLKILALFERTEVRHLTAEDVYRLLLAENLDVGLATVYRVLTQFEQAGLLERHYFESGKAVFELSAGQHHDHLVCIDCGRVEEFYDAEIERRQTRIARERGFIIREHALYLYAECSKPECPHRAAAASNSGERNKLSAGD</sequence>
<evidence type="ECO:0000256" key="15">
    <source>
        <dbReference type="RuleBase" id="RU364037"/>
    </source>
</evidence>
<keyword evidence="8 13" id="KW-0862">Zinc</keyword>
<keyword evidence="6 15" id="KW-0678">Repressor</keyword>
<dbReference type="InterPro" id="IPR043135">
    <property type="entry name" value="Fur_C"/>
</dbReference>
<keyword evidence="9 14" id="KW-0408">Iron</keyword>
<dbReference type="AlphaFoldDB" id="A0A369XV34"/>
<dbReference type="Gene3D" id="1.10.10.10">
    <property type="entry name" value="Winged helix-like DNA-binding domain superfamily/Winged helix DNA-binding domain"/>
    <property type="match status" value="1"/>
</dbReference>
<evidence type="ECO:0000256" key="1">
    <source>
        <dbReference type="ARBA" id="ARBA00004496"/>
    </source>
</evidence>
<keyword evidence="11 15" id="KW-0238">DNA-binding</keyword>
<feature type="binding site" evidence="13">
    <location>
        <position position="132"/>
    </location>
    <ligand>
        <name>Zn(2+)</name>
        <dbReference type="ChEBI" id="CHEBI:29105"/>
    </ligand>
</feature>
<dbReference type="GO" id="GO:0008270">
    <property type="term" value="F:zinc ion binding"/>
    <property type="evidence" value="ECO:0007669"/>
    <property type="project" value="TreeGrafter"/>
</dbReference>
<comment type="subcellular location">
    <subcellularLocation>
        <location evidence="1 15">Cytoplasm</location>
    </subcellularLocation>
</comment>
<feature type="binding site" evidence="14">
    <location>
        <position position="86"/>
    </location>
    <ligand>
        <name>Fe cation</name>
        <dbReference type="ChEBI" id="CHEBI:24875"/>
    </ligand>
</feature>
<evidence type="ECO:0000256" key="5">
    <source>
        <dbReference type="ARBA" id="ARBA00022490"/>
    </source>
</evidence>
<comment type="caution">
    <text evidence="16">The sequence shown here is derived from an EMBL/GenBank/DDBJ whole genome shotgun (WGS) entry which is preliminary data.</text>
</comment>
<keyword evidence="5 15" id="KW-0963">Cytoplasm</keyword>
<evidence type="ECO:0000256" key="9">
    <source>
        <dbReference type="ARBA" id="ARBA00023004"/>
    </source>
</evidence>
<feature type="binding site" evidence="14">
    <location>
        <position position="124"/>
    </location>
    <ligand>
        <name>Fe cation</name>
        <dbReference type="ChEBI" id="CHEBI:24875"/>
    </ligand>
</feature>
<evidence type="ECO:0000256" key="14">
    <source>
        <dbReference type="PIRSR" id="PIRSR602481-2"/>
    </source>
</evidence>
<evidence type="ECO:0000256" key="13">
    <source>
        <dbReference type="PIRSR" id="PIRSR602481-1"/>
    </source>
</evidence>
<dbReference type="InterPro" id="IPR036388">
    <property type="entry name" value="WH-like_DNA-bd_sf"/>
</dbReference>
<evidence type="ECO:0000313" key="16">
    <source>
        <dbReference type="EMBL" id="RDE52269.1"/>
    </source>
</evidence>
<keyword evidence="10 15" id="KW-0805">Transcription regulation</keyword>
<dbReference type="GO" id="GO:0005829">
    <property type="term" value="C:cytosol"/>
    <property type="evidence" value="ECO:0007669"/>
    <property type="project" value="TreeGrafter"/>
</dbReference>
<dbReference type="FunFam" id="3.30.1490.190:FF:000001">
    <property type="entry name" value="Ferric uptake regulation protein"/>
    <property type="match status" value="1"/>
</dbReference>
<dbReference type="PANTHER" id="PTHR33202">
    <property type="entry name" value="ZINC UPTAKE REGULATION PROTEIN"/>
    <property type="match status" value="1"/>
</dbReference>
<evidence type="ECO:0000256" key="11">
    <source>
        <dbReference type="ARBA" id="ARBA00023125"/>
    </source>
</evidence>
<evidence type="ECO:0000256" key="8">
    <source>
        <dbReference type="ARBA" id="ARBA00022833"/>
    </source>
</evidence>
<feature type="binding site" evidence="13">
    <location>
        <position position="92"/>
    </location>
    <ligand>
        <name>Zn(2+)</name>
        <dbReference type="ChEBI" id="CHEBI:29105"/>
    </ligand>
</feature>
<evidence type="ECO:0000256" key="4">
    <source>
        <dbReference type="ARBA" id="ARBA00020910"/>
    </source>
</evidence>
<dbReference type="RefSeq" id="WP_332355575.1">
    <property type="nucleotide sequence ID" value="NZ_JAZKTZ010000008.1"/>
</dbReference>
<dbReference type="PANTHER" id="PTHR33202:SF2">
    <property type="entry name" value="FERRIC UPTAKE REGULATION PROTEIN"/>
    <property type="match status" value="1"/>
</dbReference>
<dbReference type="GO" id="GO:0001216">
    <property type="term" value="F:DNA-binding transcription activator activity"/>
    <property type="evidence" value="ECO:0007669"/>
    <property type="project" value="UniProtKB-ARBA"/>
</dbReference>
<accession>A0A369XV34</accession>
<evidence type="ECO:0000313" key="17">
    <source>
        <dbReference type="Proteomes" id="UP000253831"/>
    </source>
</evidence>
<keyword evidence="12 15" id="KW-0804">Transcription</keyword>
<dbReference type="Pfam" id="PF01475">
    <property type="entry name" value="FUR"/>
    <property type="match status" value="1"/>
</dbReference>
<comment type="cofactor">
    <cofactor evidence="13">
        <name>Zn(2+)</name>
        <dbReference type="ChEBI" id="CHEBI:29105"/>
    </cofactor>
    <text evidence="13">Binds 1 zinc ion per subunit.</text>
</comment>